<dbReference type="EMBL" id="JACEIK010003550">
    <property type="protein sequence ID" value="MCD9642156.1"/>
    <property type="molecule type" value="Genomic_DNA"/>
</dbReference>
<protein>
    <submittedName>
        <fullName evidence="1">Uncharacterized protein</fullName>
    </submittedName>
</protein>
<organism evidence="1 2">
    <name type="scientific">Datura stramonium</name>
    <name type="common">Jimsonweed</name>
    <name type="synonym">Common thornapple</name>
    <dbReference type="NCBI Taxonomy" id="4076"/>
    <lineage>
        <taxon>Eukaryota</taxon>
        <taxon>Viridiplantae</taxon>
        <taxon>Streptophyta</taxon>
        <taxon>Embryophyta</taxon>
        <taxon>Tracheophyta</taxon>
        <taxon>Spermatophyta</taxon>
        <taxon>Magnoliopsida</taxon>
        <taxon>eudicotyledons</taxon>
        <taxon>Gunneridae</taxon>
        <taxon>Pentapetalae</taxon>
        <taxon>asterids</taxon>
        <taxon>lamiids</taxon>
        <taxon>Solanales</taxon>
        <taxon>Solanaceae</taxon>
        <taxon>Solanoideae</taxon>
        <taxon>Datureae</taxon>
        <taxon>Datura</taxon>
    </lineage>
</organism>
<reference evidence="1 2" key="1">
    <citation type="journal article" date="2021" name="BMC Genomics">
        <title>Datura genome reveals duplications of psychoactive alkaloid biosynthetic genes and high mutation rate following tissue culture.</title>
        <authorList>
            <person name="Rajewski A."/>
            <person name="Carter-House D."/>
            <person name="Stajich J."/>
            <person name="Litt A."/>
        </authorList>
    </citation>
    <scope>NUCLEOTIDE SEQUENCE [LARGE SCALE GENOMIC DNA]</scope>
    <source>
        <strain evidence="1">AR-01</strain>
    </source>
</reference>
<proteinExistence type="predicted"/>
<evidence type="ECO:0000313" key="1">
    <source>
        <dbReference type="EMBL" id="MCD9642156.1"/>
    </source>
</evidence>
<gene>
    <name evidence="1" type="ORF">HAX54_028839</name>
</gene>
<name>A0ABS8V674_DATST</name>
<accession>A0ABS8V674</accession>
<evidence type="ECO:0000313" key="2">
    <source>
        <dbReference type="Proteomes" id="UP000823775"/>
    </source>
</evidence>
<comment type="caution">
    <text evidence="1">The sequence shown here is derived from an EMBL/GenBank/DDBJ whole genome shotgun (WGS) entry which is preliminary data.</text>
</comment>
<keyword evidence="2" id="KW-1185">Reference proteome</keyword>
<dbReference type="Proteomes" id="UP000823775">
    <property type="component" value="Unassembled WGS sequence"/>
</dbReference>
<sequence length="193" mass="22304">MGRFFIGTPIVIEKATLSKIRLTTAKLRVKINLTKPLIHEISVEIRNPIGNMEINEPGVPLIQKECELVREYEVVLDPDPPDKAQRSIGTYNQLDQINLWNNMDSLNVDTDMFMECIKEDIISFKSDYEITRDQNYGDEDDGDHRTIKHNVIYFNNLFPRNNLNTGRGFTIESWALLTQLLDQTNLSPDVYDD</sequence>